<accession>A0A9D9GX97</accession>
<dbReference type="AlphaFoldDB" id="A0A9D9GX97"/>
<proteinExistence type="predicted"/>
<dbReference type="EMBL" id="JADIND010000080">
    <property type="protein sequence ID" value="MBO8430475.1"/>
    <property type="molecule type" value="Genomic_DNA"/>
</dbReference>
<dbReference type="SUPFAM" id="SSF56281">
    <property type="entry name" value="Metallo-hydrolase/oxidoreductase"/>
    <property type="match status" value="1"/>
</dbReference>
<dbReference type="SMART" id="SM00849">
    <property type="entry name" value="Lactamase_B"/>
    <property type="match status" value="1"/>
</dbReference>
<feature type="domain" description="Metallo-beta-lactamase" evidence="1">
    <location>
        <begin position="21"/>
        <end position="236"/>
    </location>
</feature>
<gene>
    <name evidence="2" type="ORF">IAC76_03740</name>
</gene>
<evidence type="ECO:0000313" key="2">
    <source>
        <dbReference type="EMBL" id="MBO8430475.1"/>
    </source>
</evidence>
<dbReference type="InterPro" id="IPR041712">
    <property type="entry name" value="DHPS-like_MBL-fold"/>
</dbReference>
<dbReference type="Gene3D" id="3.60.15.10">
    <property type="entry name" value="Ribonuclease Z/Hydroxyacylglutathione hydrolase-like"/>
    <property type="match status" value="1"/>
</dbReference>
<dbReference type="InterPro" id="IPR036866">
    <property type="entry name" value="RibonucZ/Hydroxyglut_hydro"/>
</dbReference>
<dbReference type="Proteomes" id="UP000823632">
    <property type="component" value="Unassembled WGS sequence"/>
</dbReference>
<name>A0A9D9GX97_9BACT</name>
<dbReference type="PANTHER" id="PTHR13754">
    <property type="entry name" value="METALLO-BETA-LACTAMASE SUPERFAMILY PROTEIN"/>
    <property type="match status" value="1"/>
</dbReference>
<reference evidence="2" key="1">
    <citation type="submission" date="2020-10" db="EMBL/GenBank/DDBJ databases">
        <authorList>
            <person name="Gilroy R."/>
        </authorList>
    </citation>
    <scope>NUCLEOTIDE SEQUENCE</scope>
    <source>
        <strain evidence="2">10192</strain>
    </source>
</reference>
<reference evidence="2" key="2">
    <citation type="journal article" date="2021" name="PeerJ">
        <title>Extensive microbial diversity within the chicken gut microbiome revealed by metagenomics and culture.</title>
        <authorList>
            <person name="Gilroy R."/>
            <person name="Ravi A."/>
            <person name="Getino M."/>
            <person name="Pursley I."/>
            <person name="Horton D.L."/>
            <person name="Alikhan N.F."/>
            <person name="Baker D."/>
            <person name="Gharbi K."/>
            <person name="Hall N."/>
            <person name="Watson M."/>
            <person name="Adriaenssens E.M."/>
            <person name="Foster-Nyarko E."/>
            <person name="Jarju S."/>
            <person name="Secka A."/>
            <person name="Antonio M."/>
            <person name="Oren A."/>
            <person name="Chaudhuri R.R."/>
            <person name="La Ragione R."/>
            <person name="Hildebrand F."/>
            <person name="Pallen M.J."/>
        </authorList>
    </citation>
    <scope>NUCLEOTIDE SEQUENCE</scope>
    <source>
        <strain evidence="2">10192</strain>
    </source>
</reference>
<organism evidence="2 3">
    <name type="scientific">Candidatus Scatousia excrementipullorum</name>
    <dbReference type="NCBI Taxonomy" id="2840936"/>
    <lineage>
        <taxon>Bacteria</taxon>
        <taxon>Candidatus Scatousia</taxon>
    </lineage>
</organism>
<dbReference type="InterPro" id="IPR001279">
    <property type="entry name" value="Metallo-B-lactamas"/>
</dbReference>
<protein>
    <submittedName>
        <fullName evidence="2">MBL fold metallo-hydrolase</fullName>
    </submittedName>
</protein>
<dbReference type="GO" id="GO:0016740">
    <property type="term" value="F:transferase activity"/>
    <property type="evidence" value="ECO:0007669"/>
    <property type="project" value="TreeGrafter"/>
</dbReference>
<dbReference type="PANTHER" id="PTHR13754:SF18">
    <property type="entry name" value="7,8-DIHYDROPTERIN-6-METHYL-4-(BETA-D-RIBOFURANOSYL)-AMINOBENZENE-5'-PHOSPHATE SYNTHASE"/>
    <property type="match status" value="1"/>
</dbReference>
<dbReference type="InterPro" id="IPR052926">
    <property type="entry name" value="Metallo-beta-lactamase_dom"/>
</dbReference>
<evidence type="ECO:0000313" key="3">
    <source>
        <dbReference type="Proteomes" id="UP000823632"/>
    </source>
</evidence>
<dbReference type="CDD" id="cd07713">
    <property type="entry name" value="DHPS-like_MBL-fold"/>
    <property type="match status" value="1"/>
</dbReference>
<comment type="caution">
    <text evidence="2">The sequence shown here is derived from an EMBL/GenBank/DDBJ whole genome shotgun (WGS) entry which is preliminary data.</text>
</comment>
<sequence>MELTVLVDNNTSAGNCLIAEHGLSFYIEEYDIKLLFDCGSSDAFIKNAYNMQIDLSYVTDIVLSHSHLDHVGGLLRLQALYRKFQYVGIDFPAKNIIAHPDVFKPSEKNILDNEASNLSREEIDKFFNLELTTKPLPITRKLIYLGEIPVPQDVSLDYSPDESAMAYKSNDGLVIISGCSHSGIDNIINHAKYVTGEDRVNTVIGGLFLINKSEEYINKLGEYLREQNIRRIFPCHCTDLEAKIILSKYVKIEDVCTGKKYTWH</sequence>
<evidence type="ECO:0000259" key="1">
    <source>
        <dbReference type="SMART" id="SM00849"/>
    </source>
</evidence>
<dbReference type="Pfam" id="PF23023">
    <property type="entry name" value="Anti-Pycsar_Apyc1"/>
    <property type="match status" value="1"/>
</dbReference>